<organism evidence="2 3">
    <name type="scientific">Daedalea quercina L-15889</name>
    <dbReference type="NCBI Taxonomy" id="1314783"/>
    <lineage>
        <taxon>Eukaryota</taxon>
        <taxon>Fungi</taxon>
        <taxon>Dikarya</taxon>
        <taxon>Basidiomycota</taxon>
        <taxon>Agaricomycotina</taxon>
        <taxon>Agaricomycetes</taxon>
        <taxon>Polyporales</taxon>
        <taxon>Fomitopsis</taxon>
    </lineage>
</organism>
<dbReference type="PANTHER" id="PTHR14237:SF19">
    <property type="entry name" value="MITOCHONDRIAL AMIDOXIME REDUCING COMPONENT 1"/>
    <property type="match status" value="1"/>
</dbReference>
<dbReference type="InterPro" id="IPR005303">
    <property type="entry name" value="MOCOS_middle"/>
</dbReference>
<dbReference type="STRING" id="1314783.A0A165TGQ7"/>
<dbReference type="Pfam" id="PF03476">
    <property type="entry name" value="MOSC_N"/>
    <property type="match status" value="1"/>
</dbReference>
<dbReference type="InterPro" id="IPR005302">
    <property type="entry name" value="MoCF_Sase_C"/>
</dbReference>
<dbReference type="AlphaFoldDB" id="A0A165TGQ7"/>
<reference evidence="2 3" key="1">
    <citation type="journal article" date="2016" name="Mol. Biol. Evol.">
        <title>Comparative Genomics of Early-Diverging Mushroom-Forming Fungi Provides Insights into the Origins of Lignocellulose Decay Capabilities.</title>
        <authorList>
            <person name="Nagy L.G."/>
            <person name="Riley R."/>
            <person name="Tritt A."/>
            <person name="Adam C."/>
            <person name="Daum C."/>
            <person name="Floudas D."/>
            <person name="Sun H."/>
            <person name="Yadav J.S."/>
            <person name="Pangilinan J."/>
            <person name="Larsson K.H."/>
            <person name="Matsuura K."/>
            <person name="Barry K."/>
            <person name="Labutti K."/>
            <person name="Kuo R."/>
            <person name="Ohm R.A."/>
            <person name="Bhattacharya S.S."/>
            <person name="Shirouzu T."/>
            <person name="Yoshinaga Y."/>
            <person name="Martin F.M."/>
            <person name="Grigoriev I.V."/>
            <person name="Hibbett D.S."/>
        </authorList>
    </citation>
    <scope>NUCLEOTIDE SEQUENCE [LARGE SCALE GENOMIC DNA]</scope>
    <source>
        <strain evidence="2 3">L-15889</strain>
    </source>
</reference>
<dbReference type="PROSITE" id="PS51340">
    <property type="entry name" value="MOSC"/>
    <property type="match status" value="1"/>
</dbReference>
<sequence>MGSLISFPRYILGRQYPQEYGQEASEISLPELSGYPTSVPFEIGEVRISRICVFPIKSCRGTSLAEARYTPESLEHDRRWGIIDATTHRILTARQVEKMVLIAPRILPDPASPHGGTLEVSFPEESGCESFAVPLNPTPDLLSSWEVIDDGSVNGYARVDGYICQAASTDLPSPSVILSRYFDRPVHLMMKGPEPRACPTISAFPALEASTLYQDAFPLHVASEESLAEFECVLRRLTADQDTAIGGLDRERWTKSSSVLIDRFRPNVIIKGAGVPFAEDFWREVTISPSSESSDERHPAEVTFVMKCTRCLLPNVDPDLGVRDAAVPFKILMKFRTGMYQEGKNKPCFGTYGIFGDSGVLKVGDIVSVKEWTDANGV</sequence>
<dbReference type="SUPFAM" id="SSF141673">
    <property type="entry name" value="MOSC N-terminal domain-like"/>
    <property type="match status" value="1"/>
</dbReference>
<evidence type="ECO:0000313" key="3">
    <source>
        <dbReference type="Proteomes" id="UP000076727"/>
    </source>
</evidence>
<protein>
    <recommendedName>
        <fullName evidence="1">MOSC domain-containing protein</fullName>
    </recommendedName>
</protein>
<keyword evidence="3" id="KW-1185">Reference proteome</keyword>
<feature type="domain" description="MOSC" evidence="1">
    <location>
        <begin position="171"/>
        <end position="370"/>
    </location>
</feature>
<dbReference type="Pfam" id="PF03473">
    <property type="entry name" value="MOSC"/>
    <property type="match status" value="1"/>
</dbReference>
<proteinExistence type="predicted"/>
<dbReference type="OrthoDB" id="17255at2759"/>
<dbReference type="GO" id="GO:0003824">
    <property type="term" value="F:catalytic activity"/>
    <property type="evidence" value="ECO:0007669"/>
    <property type="project" value="InterPro"/>
</dbReference>
<dbReference type="PANTHER" id="PTHR14237">
    <property type="entry name" value="MOLYBDOPTERIN COFACTOR SULFURASE MOSC"/>
    <property type="match status" value="1"/>
</dbReference>
<dbReference type="GO" id="GO:0030151">
    <property type="term" value="F:molybdenum ion binding"/>
    <property type="evidence" value="ECO:0007669"/>
    <property type="project" value="InterPro"/>
</dbReference>
<dbReference type="Proteomes" id="UP000076727">
    <property type="component" value="Unassembled WGS sequence"/>
</dbReference>
<accession>A0A165TGQ7</accession>
<dbReference type="GO" id="GO:0030170">
    <property type="term" value="F:pyridoxal phosphate binding"/>
    <property type="evidence" value="ECO:0007669"/>
    <property type="project" value="InterPro"/>
</dbReference>
<evidence type="ECO:0000313" key="2">
    <source>
        <dbReference type="EMBL" id="KZT73416.1"/>
    </source>
</evidence>
<gene>
    <name evidence="2" type="ORF">DAEQUDRAFT_703847</name>
</gene>
<name>A0A165TGQ7_9APHY</name>
<dbReference type="EMBL" id="KV429037">
    <property type="protein sequence ID" value="KZT73416.1"/>
    <property type="molecule type" value="Genomic_DNA"/>
</dbReference>
<evidence type="ECO:0000259" key="1">
    <source>
        <dbReference type="PROSITE" id="PS51340"/>
    </source>
</evidence>